<evidence type="ECO:0000313" key="1">
    <source>
        <dbReference type="EMBL" id="KIF83896.1"/>
    </source>
</evidence>
<dbReference type="Proteomes" id="UP000031572">
    <property type="component" value="Unassembled WGS sequence"/>
</dbReference>
<dbReference type="PANTHER" id="PTHR35868">
    <property type="entry name" value="DUF2804 DOMAIN-CONTAINING PROTEIN-RELATED"/>
    <property type="match status" value="1"/>
</dbReference>
<gene>
    <name evidence="1" type="ORF">TSA66_21255</name>
</gene>
<dbReference type="Pfam" id="PF10974">
    <property type="entry name" value="DUF2804"/>
    <property type="match status" value="1"/>
</dbReference>
<dbReference type="EMBL" id="JWJG01000028">
    <property type="protein sequence ID" value="KIF83896.1"/>
    <property type="molecule type" value="Genomic_DNA"/>
</dbReference>
<sequence>MPPAPTAIPDPDGHPRFGRFAGATAAIDWTRLAAPYARSAPWRHFHHKRWQYVALATEEVFCGIAIVDLGWTSTAFAYAFDRVLRAEVAGYSQNGLPGMGARVASHANGDSAFRWPGSRIHYGAVDGQYRLALRCCGFEIDAAFAATDAPLLLAVGPVAGGAVHATQKSPGMPLAGEVRCAGRRYRLDGGVASFDYSNGLLARDTAWQWASAHSLALGFNLQAGYFGEHENALWLDGRLIPLGAARFDYDRARPLAPWHVHTDDGLLDLQFTPEGARREDKNLLVAASRYIQPIGHFSGWVKAAPGAAPRRVERLAGVTEDHYSRW</sequence>
<proteinExistence type="predicted"/>
<dbReference type="InterPro" id="IPR021243">
    <property type="entry name" value="DUF2804"/>
</dbReference>
<protein>
    <recommendedName>
        <fullName evidence="3">DUF2804 domain-containing protein</fullName>
    </recommendedName>
</protein>
<evidence type="ECO:0008006" key="3">
    <source>
        <dbReference type="Google" id="ProtNLM"/>
    </source>
</evidence>
<dbReference type="PANTHER" id="PTHR35868:SF4">
    <property type="entry name" value="DUF2804 DOMAIN-CONTAINING PROTEIN"/>
    <property type="match status" value="1"/>
</dbReference>
<comment type="caution">
    <text evidence="1">The sequence shown here is derived from an EMBL/GenBank/DDBJ whole genome shotgun (WGS) entry which is preliminary data.</text>
</comment>
<evidence type="ECO:0000313" key="2">
    <source>
        <dbReference type="Proteomes" id="UP000031572"/>
    </source>
</evidence>
<name>A0A0C2C0T1_9BURK</name>
<keyword evidence="2" id="KW-1185">Reference proteome</keyword>
<dbReference type="AlphaFoldDB" id="A0A0C2C0T1"/>
<accession>A0A0C2C0T1</accession>
<dbReference type="STRING" id="709839.TSA66_21255"/>
<organism evidence="1 2">
    <name type="scientific">Noviherbaspirillum autotrophicum</name>
    <dbReference type="NCBI Taxonomy" id="709839"/>
    <lineage>
        <taxon>Bacteria</taxon>
        <taxon>Pseudomonadati</taxon>
        <taxon>Pseudomonadota</taxon>
        <taxon>Betaproteobacteria</taxon>
        <taxon>Burkholderiales</taxon>
        <taxon>Oxalobacteraceae</taxon>
        <taxon>Noviherbaspirillum</taxon>
    </lineage>
</organism>
<reference evidence="1 2" key="1">
    <citation type="submission" date="2014-12" db="EMBL/GenBank/DDBJ databases">
        <title>Denitrispirillum autotrophicum gen. nov., sp. nov., Denitrifying, Facultatively Autotrophic Bacteria Isolated from Rice Paddy Soil.</title>
        <authorList>
            <person name="Ishii S."/>
            <person name="Ashida N."/>
            <person name="Ohno H."/>
            <person name="Otsuka S."/>
            <person name="Yokota A."/>
            <person name="Senoo K."/>
        </authorList>
    </citation>
    <scope>NUCLEOTIDE SEQUENCE [LARGE SCALE GENOMIC DNA]</scope>
    <source>
        <strain evidence="1 2">TSA66</strain>
    </source>
</reference>